<feature type="non-terminal residue" evidence="2">
    <location>
        <position position="58"/>
    </location>
</feature>
<evidence type="ECO:0000313" key="3">
    <source>
        <dbReference type="Proteomes" id="UP000265520"/>
    </source>
</evidence>
<protein>
    <submittedName>
        <fullName evidence="2">Uncharacterized protein</fullName>
    </submittedName>
</protein>
<keyword evidence="1" id="KW-0472">Membrane</keyword>
<dbReference type="Proteomes" id="UP000265520">
    <property type="component" value="Unassembled WGS sequence"/>
</dbReference>
<comment type="caution">
    <text evidence="2">The sequence shown here is derived from an EMBL/GenBank/DDBJ whole genome shotgun (WGS) entry which is preliminary data.</text>
</comment>
<dbReference type="AlphaFoldDB" id="A0A392USN7"/>
<sequence length="58" mass="6677">MGEVVVHRSHPTVDVLDSVYVEHPGRFFDTWAGHDFLDYGYVSAFFFVLANLDRMSAR</sequence>
<name>A0A392USN7_9FABA</name>
<accession>A0A392USN7</accession>
<organism evidence="2 3">
    <name type="scientific">Trifolium medium</name>
    <dbReference type="NCBI Taxonomy" id="97028"/>
    <lineage>
        <taxon>Eukaryota</taxon>
        <taxon>Viridiplantae</taxon>
        <taxon>Streptophyta</taxon>
        <taxon>Embryophyta</taxon>
        <taxon>Tracheophyta</taxon>
        <taxon>Spermatophyta</taxon>
        <taxon>Magnoliopsida</taxon>
        <taxon>eudicotyledons</taxon>
        <taxon>Gunneridae</taxon>
        <taxon>Pentapetalae</taxon>
        <taxon>rosids</taxon>
        <taxon>fabids</taxon>
        <taxon>Fabales</taxon>
        <taxon>Fabaceae</taxon>
        <taxon>Papilionoideae</taxon>
        <taxon>50 kb inversion clade</taxon>
        <taxon>NPAAA clade</taxon>
        <taxon>Hologalegina</taxon>
        <taxon>IRL clade</taxon>
        <taxon>Trifolieae</taxon>
        <taxon>Trifolium</taxon>
    </lineage>
</organism>
<evidence type="ECO:0000313" key="2">
    <source>
        <dbReference type="EMBL" id="MCI75878.1"/>
    </source>
</evidence>
<keyword evidence="1" id="KW-1133">Transmembrane helix</keyword>
<feature type="transmembrane region" description="Helical" evidence="1">
    <location>
        <begin position="36"/>
        <end position="52"/>
    </location>
</feature>
<keyword evidence="1" id="KW-0812">Transmembrane</keyword>
<reference evidence="2 3" key="1">
    <citation type="journal article" date="2018" name="Front. Plant Sci.">
        <title>Red Clover (Trifolium pratense) and Zigzag Clover (T. medium) - A Picture of Genomic Similarities and Differences.</title>
        <authorList>
            <person name="Dluhosova J."/>
            <person name="Istvanek J."/>
            <person name="Nedelnik J."/>
            <person name="Repkova J."/>
        </authorList>
    </citation>
    <scope>NUCLEOTIDE SEQUENCE [LARGE SCALE GENOMIC DNA]</scope>
    <source>
        <strain evidence="3">cv. 10/8</strain>
        <tissue evidence="2">Leaf</tissue>
    </source>
</reference>
<dbReference type="EMBL" id="LXQA010893095">
    <property type="protein sequence ID" value="MCI75878.1"/>
    <property type="molecule type" value="Genomic_DNA"/>
</dbReference>
<proteinExistence type="predicted"/>
<evidence type="ECO:0000256" key="1">
    <source>
        <dbReference type="SAM" id="Phobius"/>
    </source>
</evidence>
<keyword evidence="3" id="KW-1185">Reference proteome</keyword>